<dbReference type="Pfam" id="PF00724">
    <property type="entry name" value="Oxidored_FMN"/>
    <property type="match status" value="1"/>
</dbReference>
<evidence type="ECO:0000256" key="1">
    <source>
        <dbReference type="ARBA" id="ARBA00001917"/>
    </source>
</evidence>
<dbReference type="InterPro" id="IPR013785">
    <property type="entry name" value="Aldolase_TIM"/>
</dbReference>
<keyword evidence="8" id="KW-1185">Reference proteome</keyword>
<evidence type="ECO:0000256" key="3">
    <source>
        <dbReference type="ARBA" id="ARBA00022643"/>
    </source>
</evidence>
<keyword evidence="3" id="KW-0288">FMN</keyword>
<organism evidence="7 8">
    <name type="scientific">Sediminibacterium ginsengisoli</name>
    <dbReference type="NCBI Taxonomy" id="413434"/>
    <lineage>
        <taxon>Bacteria</taxon>
        <taxon>Pseudomonadati</taxon>
        <taxon>Bacteroidota</taxon>
        <taxon>Chitinophagia</taxon>
        <taxon>Chitinophagales</taxon>
        <taxon>Chitinophagaceae</taxon>
        <taxon>Sediminibacterium</taxon>
    </lineage>
</organism>
<keyword evidence="5" id="KW-0560">Oxidoreductase</keyword>
<evidence type="ECO:0000256" key="5">
    <source>
        <dbReference type="ARBA" id="ARBA00023002"/>
    </source>
</evidence>
<evidence type="ECO:0000256" key="2">
    <source>
        <dbReference type="ARBA" id="ARBA00022630"/>
    </source>
</evidence>
<dbReference type="RefSeq" id="WP_078832482.1">
    <property type="nucleotide sequence ID" value="NZ_FUWH01000011.1"/>
</dbReference>
<keyword evidence="2" id="KW-0285">Flavoprotein</keyword>
<evidence type="ECO:0000313" key="8">
    <source>
        <dbReference type="Proteomes" id="UP000190888"/>
    </source>
</evidence>
<name>A0A1T4RBT2_9BACT</name>
<protein>
    <submittedName>
        <fullName evidence="7">2,4-dienoyl-CoA reductase</fullName>
    </submittedName>
</protein>
<dbReference type="Proteomes" id="UP000190888">
    <property type="component" value="Unassembled WGS sequence"/>
</dbReference>
<dbReference type="OrthoDB" id="9772736at2"/>
<dbReference type="PANTHER" id="PTHR43303">
    <property type="entry name" value="NADPH DEHYDROGENASE C23G7.10C-RELATED"/>
    <property type="match status" value="1"/>
</dbReference>
<feature type="domain" description="NADH:flavin oxidoreductase/NADH oxidase N-terminal" evidence="6">
    <location>
        <begin position="3"/>
        <end position="339"/>
    </location>
</feature>
<gene>
    <name evidence="7" type="ORF">SAMN04488132_11199</name>
</gene>
<keyword evidence="4" id="KW-0521">NADP</keyword>
<proteinExistence type="predicted"/>
<dbReference type="AlphaFoldDB" id="A0A1T4RBT2"/>
<dbReference type="STRING" id="413434.SAMN04488132_11199"/>
<reference evidence="7 8" key="1">
    <citation type="submission" date="2017-02" db="EMBL/GenBank/DDBJ databases">
        <authorList>
            <person name="Peterson S.W."/>
        </authorList>
    </citation>
    <scope>NUCLEOTIDE SEQUENCE [LARGE SCALE GENOMIC DNA]</scope>
    <source>
        <strain evidence="7 8">DSM 22335</strain>
    </source>
</reference>
<dbReference type="Gene3D" id="3.20.20.70">
    <property type="entry name" value="Aldolase class I"/>
    <property type="match status" value="1"/>
</dbReference>
<dbReference type="GO" id="GO:0050661">
    <property type="term" value="F:NADP binding"/>
    <property type="evidence" value="ECO:0007669"/>
    <property type="project" value="InterPro"/>
</dbReference>
<comment type="cofactor">
    <cofactor evidence="1">
        <name>FMN</name>
        <dbReference type="ChEBI" id="CHEBI:58210"/>
    </cofactor>
</comment>
<dbReference type="InterPro" id="IPR044152">
    <property type="entry name" value="YqjM-like"/>
</dbReference>
<evidence type="ECO:0000256" key="4">
    <source>
        <dbReference type="ARBA" id="ARBA00022857"/>
    </source>
</evidence>
<dbReference type="PANTHER" id="PTHR43303:SF4">
    <property type="entry name" value="NADPH DEHYDROGENASE C23G7.10C-RELATED"/>
    <property type="match status" value="1"/>
</dbReference>
<accession>A0A1T4RBT2</accession>
<dbReference type="SUPFAM" id="SSF51395">
    <property type="entry name" value="FMN-linked oxidoreductases"/>
    <property type="match status" value="1"/>
</dbReference>
<dbReference type="GO" id="GO:0003959">
    <property type="term" value="F:NADPH dehydrogenase activity"/>
    <property type="evidence" value="ECO:0007669"/>
    <property type="project" value="InterPro"/>
</dbReference>
<sequence>MSKLFSPFQTRNSVLRNRIVVSPMCQYSAVDGFANNWHLVHLGSRAVGGAGAIIQEATAVSPEGRISPEDLGLWTDLHIEKLQEITTFIKQHGALAGVQLAHAGRKASHSAPWKGNLQLAEEQGGWQTVAPSAIPFTNAEKPPHAIDTELVKTYINYFAKSAVRAVEAGYDFIEIHAAHGYLIHQFLSPLCNTRTDQYGGDFTNRIRFLMEIIGAVRAVIPSGMPLWVRISASDWAEGGWDPEQSVQLALLMKANGVDLVDCSSGGGVAHQQIKAEPGYQVPFAEKIRKEAEIATGAVGLITTARQCEYILRQDKADVILLAREMLHDPYFPLHAAHELGADMAWPAQYERARPRK</sequence>
<dbReference type="InterPro" id="IPR001155">
    <property type="entry name" value="OxRdtase_FMN_N"/>
</dbReference>
<evidence type="ECO:0000259" key="6">
    <source>
        <dbReference type="Pfam" id="PF00724"/>
    </source>
</evidence>
<dbReference type="CDD" id="cd02932">
    <property type="entry name" value="OYE_YqiM_FMN"/>
    <property type="match status" value="1"/>
</dbReference>
<dbReference type="EMBL" id="FUWH01000011">
    <property type="protein sequence ID" value="SKA13379.1"/>
    <property type="molecule type" value="Genomic_DNA"/>
</dbReference>
<evidence type="ECO:0000313" key="7">
    <source>
        <dbReference type="EMBL" id="SKA13379.1"/>
    </source>
</evidence>
<dbReference type="GO" id="GO:0010181">
    <property type="term" value="F:FMN binding"/>
    <property type="evidence" value="ECO:0007669"/>
    <property type="project" value="InterPro"/>
</dbReference>